<sequence>MAGSNSCSLESDFLTEFQFLGYYIGLSALLSSILNGLVIFSLWKSMKNIDTCGLMLLSLSVNDFLSPTFGYPMAAYASLQHKWIYGDDGLQMVWIISAFSGFGSLHHLMLLSGERFISITKPLKKEQLLSNNRTRYLIIFCWSSSLVWATFPLVGWNGYTLEGLQTMCSVNWQSKDAVEVSYIVSILVCCFLIPQIGIIYFNACILLEIRCMKKKARIEQGVNSSIYRGIKSISKQQSLMVAFMVLAFNLSWLPYAFTSIYTLFINVDKMSPVTTSIPAVFTKSATVLNPIVYFLFNKNYRKLFKAKVLARAVEVSRVN</sequence>
<dbReference type="Gene3D" id="1.20.1070.10">
    <property type="entry name" value="Rhodopsin 7-helix transmembrane proteins"/>
    <property type="match status" value="1"/>
</dbReference>
<keyword evidence="7" id="KW-0807">Transducer</keyword>
<proteinExistence type="predicted"/>
<dbReference type="Pfam" id="PF00001">
    <property type="entry name" value="7tm_1"/>
    <property type="match status" value="1"/>
</dbReference>
<dbReference type="AlphaFoldDB" id="A0A059NTD3"/>
<feature type="transmembrane region" description="Helical" evidence="8">
    <location>
        <begin position="238"/>
        <end position="257"/>
    </location>
</feature>
<feature type="transmembrane region" description="Helical" evidence="8">
    <location>
        <begin position="277"/>
        <end position="296"/>
    </location>
</feature>
<dbReference type="InterPro" id="IPR050125">
    <property type="entry name" value="GPCR_opsins"/>
</dbReference>
<name>A0A059NTD3_TRICY</name>
<evidence type="ECO:0000256" key="8">
    <source>
        <dbReference type="SAM" id="Phobius"/>
    </source>
</evidence>
<evidence type="ECO:0000256" key="7">
    <source>
        <dbReference type="ARBA" id="ARBA00023224"/>
    </source>
</evidence>
<dbReference type="GO" id="GO:0004930">
    <property type="term" value="F:G protein-coupled receptor activity"/>
    <property type="evidence" value="ECO:0007669"/>
    <property type="project" value="UniProtKB-KW"/>
</dbReference>
<dbReference type="SUPFAM" id="SSF81321">
    <property type="entry name" value="Family A G protein-coupled receptor-like"/>
    <property type="match status" value="1"/>
</dbReference>
<keyword evidence="4" id="KW-0297">G-protein coupled receptor</keyword>
<dbReference type="InterPro" id="IPR000276">
    <property type="entry name" value="GPCR_Rhodpsn"/>
</dbReference>
<feature type="transmembrane region" description="Helical" evidence="8">
    <location>
        <begin position="92"/>
        <end position="113"/>
    </location>
</feature>
<keyword evidence="3 8" id="KW-1133">Transmembrane helix</keyword>
<protein>
    <submittedName>
        <fullName evidence="10">C-like opsin</fullName>
    </submittedName>
</protein>
<keyword evidence="2 8" id="KW-0812">Transmembrane</keyword>
<reference evidence="10" key="1">
    <citation type="journal article" date="2015" name="Sci. Rep.">
        <title>Cubozoan genome illuminates functional diversification of opsins and photoreceptor evolution.</title>
        <authorList>
            <person name="Liegertova M."/>
            <person name="Pergner J."/>
            <person name="Kozmikova I."/>
            <person name="Fabian P."/>
            <person name="Pombinho A.R."/>
            <person name="Strnad H."/>
            <person name="Paces J."/>
            <person name="Vlcek C."/>
            <person name="Bartunek P."/>
            <person name="Kozmik Z."/>
        </authorList>
    </citation>
    <scope>NUCLEOTIDE SEQUENCE</scope>
</reference>
<evidence type="ECO:0000256" key="4">
    <source>
        <dbReference type="ARBA" id="ARBA00023040"/>
    </source>
</evidence>
<gene>
    <name evidence="10" type="primary">op7</name>
</gene>
<dbReference type="PANTHER" id="PTHR24240">
    <property type="entry name" value="OPSIN"/>
    <property type="match status" value="1"/>
</dbReference>
<dbReference type="InterPro" id="IPR017452">
    <property type="entry name" value="GPCR_Rhodpsn_7TM"/>
</dbReference>
<evidence type="ECO:0000313" key="10">
    <source>
        <dbReference type="EMBL" id="AGB67498.1"/>
    </source>
</evidence>
<feature type="transmembrane region" description="Helical" evidence="8">
    <location>
        <begin position="54"/>
        <end position="72"/>
    </location>
</feature>
<keyword evidence="5 8" id="KW-0472">Membrane</keyword>
<dbReference type="EMBL" id="JQ968426">
    <property type="protein sequence ID" value="AGB67498.1"/>
    <property type="molecule type" value="Genomic_DNA"/>
</dbReference>
<keyword evidence="6" id="KW-0675">Receptor</keyword>
<evidence type="ECO:0000256" key="2">
    <source>
        <dbReference type="ARBA" id="ARBA00022692"/>
    </source>
</evidence>
<feature type="transmembrane region" description="Helical" evidence="8">
    <location>
        <begin position="182"/>
        <end position="207"/>
    </location>
</feature>
<evidence type="ECO:0000256" key="5">
    <source>
        <dbReference type="ARBA" id="ARBA00023136"/>
    </source>
</evidence>
<dbReference type="GO" id="GO:0016020">
    <property type="term" value="C:membrane"/>
    <property type="evidence" value="ECO:0007669"/>
    <property type="project" value="UniProtKB-SubCell"/>
</dbReference>
<dbReference type="PRINTS" id="PR00237">
    <property type="entry name" value="GPCRRHODOPSN"/>
</dbReference>
<dbReference type="PROSITE" id="PS50262">
    <property type="entry name" value="G_PROTEIN_RECEP_F1_2"/>
    <property type="match status" value="1"/>
</dbReference>
<comment type="subcellular location">
    <subcellularLocation>
        <location evidence="1">Membrane</location>
        <topology evidence="1">Multi-pass membrane protein</topology>
    </subcellularLocation>
</comment>
<evidence type="ECO:0000259" key="9">
    <source>
        <dbReference type="PROSITE" id="PS50262"/>
    </source>
</evidence>
<feature type="domain" description="G-protein coupled receptors family 1 profile" evidence="9">
    <location>
        <begin position="34"/>
        <end position="293"/>
    </location>
</feature>
<organism evidence="10">
    <name type="scientific">Tripedalia cystophora</name>
    <name type="common">Mangrove box jellyfish</name>
    <dbReference type="NCBI Taxonomy" id="6141"/>
    <lineage>
        <taxon>Eukaryota</taxon>
        <taxon>Metazoa</taxon>
        <taxon>Cnidaria</taxon>
        <taxon>Cubozoa</taxon>
        <taxon>Carybdeida</taxon>
        <taxon>Tripedaliidae</taxon>
        <taxon>Tripedalia</taxon>
    </lineage>
</organism>
<evidence type="ECO:0000256" key="6">
    <source>
        <dbReference type="ARBA" id="ARBA00023170"/>
    </source>
</evidence>
<feature type="transmembrane region" description="Helical" evidence="8">
    <location>
        <begin position="134"/>
        <end position="154"/>
    </location>
</feature>
<feature type="transmembrane region" description="Helical" evidence="8">
    <location>
        <begin position="20"/>
        <end position="42"/>
    </location>
</feature>
<evidence type="ECO:0000256" key="1">
    <source>
        <dbReference type="ARBA" id="ARBA00004141"/>
    </source>
</evidence>
<accession>A0A059NTD3</accession>
<dbReference type="CDD" id="cd14969">
    <property type="entry name" value="7tmA_Opsins_type2_animals"/>
    <property type="match status" value="1"/>
</dbReference>
<evidence type="ECO:0000256" key="3">
    <source>
        <dbReference type="ARBA" id="ARBA00022989"/>
    </source>
</evidence>